<gene>
    <name evidence="2" type="ORF">LNINA_LOCUS11290</name>
</gene>
<keyword evidence="1" id="KW-0472">Membrane</keyword>
<keyword evidence="1" id="KW-1133">Transmembrane helix</keyword>
<feature type="transmembrane region" description="Helical" evidence="1">
    <location>
        <begin position="12"/>
        <end position="33"/>
    </location>
</feature>
<comment type="caution">
    <text evidence="2">The sequence shown here is derived from an EMBL/GenBank/DDBJ whole genome shotgun (WGS) entry which is preliminary data.</text>
</comment>
<proteinExistence type="predicted"/>
<dbReference type="Proteomes" id="UP001497472">
    <property type="component" value="Unassembled WGS sequence"/>
</dbReference>
<keyword evidence="3" id="KW-1185">Reference proteome</keyword>
<evidence type="ECO:0000313" key="2">
    <source>
        <dbReference type="EMBL" id="CAK1552230.1"/>
    </source>
</evidence>
<evidence type="ECO:0000256" key="1">
    <source>
        <dbReference type="SAM" id="Phobius"/>
    </source>
</evidence>
<dbReference type="AlphaFoldDB" id="A0AAV1JRU0"/>
<evidence type="ECO:0000313" key="3">
    <source>
        <dbReference type="Proteomes" id="UP001497472"/>
    </source>
</evidence>
<keyword evidence="1" id="KW-0812">Transmembrane</keyword>
<name>A0AAV1JRU0_9NEOP</name>
<reference evidence="2 3" key="1">
    <citation type="submission" date="2023-11" db="EMBL/GenBank/DDBJ databases">
        <authorList>
            <person name="Okamura Y."/>
        </authorList>
    </citation>
    <scope>NUCLEOTIDE SEQUENCE [LARGE SCALE GENOMIC DNA]</scope>
</reference>
<dbReference type="EMBL" id="CAVLEF010000138">
    <property type="protein sequence ID" value="CAK1552230.1"/>
    <property type="molecule type" value="Genomic_DNA"/>
</dbReference>
<accession>A0AAV1JRU0</accession>
<protein>
    <submittedName>
        <fullName evidence="2">Uncharacterized protein</fullName>
    </submittedName>
</protein>
<organism evidence="2 3">
    <name type="scientific">Leptosia nina</name>
    <dbReference type="NCBI Taxonomy" id="320188"/>
    <lineage>
        <taxon>Eukaryota</taxon>
        <taxon>Metazoa</taxon>
        <taxon>Ecdysozoa</taxon>
        <taxon>Arthropoda</taxon>
        <taxon>Hexapoda</taxon>
        <taxon>Insecta</taxon>
        <taxon>Pterygota</taxon>
        <taxon>Neoptera</taxon>
        <taxon>Endopterygota</taxon>
        <taxon>Lepidoptera</taxon>
        <taxon>Glossata</taxon>
        <taxon>Ditrysia</taxon>
        <taxon>Papilionoidea</taxon>
        <taxon>Pieridae</taxon>
        <taxon>Pierinae</taxon>
        <taxon>Leptosia</taxon>
    </lineage>
</organism>
<sequence>MLVLYELSSYSLFHCVRAIAMGLATSFGGCVGVRRVASRARSALRSPTHARPRGAGGAGAPLYPLPLVSQPSATVPSASIAPERRECLSSDVDL</sequence>